<dbReference type="Gene3D" id="3.40.50.720">
    <property type="entry name" value="NAD(P)-binding Rossmann-like Domain"/>
    <property type="match status" value="1"/>
</dbReference>
<feature type="domain" description="NAD-dependent epimerase/dehydratase" evidence="1">
    <location>
        <begin position="9"/>
        <end position="100"/>
    </location>
</feature>
<sequence length="253" mass="26584">MERNTEMKITVVGGTGTVGSLTVAAARGRGHEVTSASRRTGVNVTTGEGLNEALSGADAVVDVSSMPTLSVSPAVKFFSAAAKNVLAAAGTVKVPHVVRLSIIGVDRNPYGFYAGQLAMEKIYDDAAVPTTVLRAAQFHEFAAQTLQRSTLGPVVLAPRARVQPVAGREVAENLVSLAEGEPMGRAADLAGPREEELAQMVRGYAHSQGSRRLVVPVRLPMPMMRGMAAGLQLPSAGAQLGNQSFPEWLEQQK</sequence>
<dbReference type="InterPro" id="IPR001509">
    <property type="entry name" value="Epimerase_deHydtase"/>
</dbReference>
<dbReference type="SUPFAM" id="SSF51735">
    <property type="entry name" value="NAD(P)-binding Rossmann-fold domains"/>
    <property type="match status" value="1"/>
</dbReference>
<dbReference type="AlphaFoldDB" id="A0A917ERL0"/>
<name>A0A917ERL0_9MICC</name>
<evidence type="ECO:0000313" key="3">
    <source>
        <dbReference type="Proteomes" id="UP000633136"/>
    </source>
</evidence>
<proteinExistence type="predicted"/>
<dbReference type="EMBL" id="BMIS01000014">
    <property type="protein sequence ID" value="GGE76396.1"/>
    <property type="molecule type" value="Genomic_DNA"/>
</dbReference>
<comment type="caution">
    <text evidence="2">The sequence shown here is derived from an EMBL/GenBank/DDBJ whole genome shotgun (WGS) entry which is preliminary data.</text>
</comment>
<dbReference type="Pfam" id="PF01370">
    <property type="entry name" value="Epimerase"/>
    <property type="match status" value="1"/>
</dbReference>
<keyword evidence="3" id="KW-1185">Reference proteome</keyword>
<dbReference type="Proteomes" id="UP000633136">
    <property type="component" value="Unassembled WGS sequence"/>
</dbReference>
<dbReference type="InterPro" id="IPR036291">
    <property type="entry name" value="NAD(P)-bd_dom_sf"/>
</dbReference>
<accession>A0A917ERL0</accession>
<reference evidence="2" key="2">
    <citation type="submission" date="2020-09" db="EMBL/GenBank/DDBJ databases">
        <authorList>
            <person name="Sun Q."/>
            <person name="Zhou Y."/>
        </authorList>
    </citation>
    <scope>NUCLEOTIDE SEQUENCE</scope>
    <source>
        <strain evidence="2">CGMCC 1.15388</strain>
    </source>
</reference>
<evidence type="ECO:0000259" key="1">
    <source>
        <dbReference type="Pfam" id="PF01370"/>
    </source>
</evidence>
<gene>
    <name evidence="2" type="ORF">GCM10011401_24700</name>
</gene>
<organism evidence="2 3">
    <name type="scientific">Nesterenkonia cremea</name>
    <dbReference type="NCBI Taxonomy" id="1882340"/>
    <lineage>
        <taxon>Bacteria</taxon>
        <taxon>Bacillati</taxon>
        <taxon>Actinomycetota</taxon>
        <taxon>Actinomycetes</taxon>
        <taxon>Micrococcales</taxon>
        <taxon>Micrococcaceae</taxon>
        <taxon>Nesterenkonia</taxon>
    </lineage>
</organism>
<evidence type="ECO:0000313" key="2">
    <source>
        <dbReference type="EMBL" id="GGE76396.1"/>
    </source>
</evidence>
<reference evidence="2" key="1">
    <citation type="journal article" date="2014" name="Int. J. Syst. Evol. Microbiol.">
        <title>Complete genome sequence of Corynebacterium casei LMG S-19264T (=DSM 44701T), isolated from a smear-ripened cheese.</title>
        <authorList>
            <consortium name="US DOE Joint Genome Institute (JGI-PGF)"/>
            <person name="Walter F."/>
            <person name="Albersmeier A."/>
            <person name="Kalinowski J."/>
            <person name="Ruckert C."/>
        </authorList>
    </citation>
    <scope>NUCLEOTIDE SEQUENCE</scope>
    <source>
        <strain evidence="2">CGMCC 1.15388</strain>
    </source>
</reference>
<protein>
    <submittedName>
        <fullName evidence="2">Nucleoside-diphosphate sugar epimerase</fullName>
    </submittedName>
</protein>